<dbReference type="PROSITE" id="PS50983">
    <property type="entry name" value="FE_B12_PBP"/>
    <property type="match status" value="1"/>
</dbReference>
<dbReference type="Pfam" id="PF01497">
    <property type="entry name" value="Peripla_BP_2"/>
    <property type="match status" value="1"/>
</dbReference>
<comment type="similarity">
    <text evidence="2">Belongs to the bacterial solute-binding protein 8 family.</text>
</comment>
<feature type="chain" id="PRO_5039666119" evidence="5">
    <location>
        <begin position="18"/>
        <end position="310"/>
    </location>
</feature>
<evidence type="ECO:0000313" key="7">
    <source>
        <dbReference type="EMBL" id="GFG57177.1"/>
    </source>
</evidence>
<evidence type="ECO:0000256" key="1">
    <source>
        <dbReference type="ARBA" id="ARBA00004196"/>
    </source>
</evidence>
<sequence>MIRRRELLMLAATAALAAACARQEPDADQTGGPVTVNHAFGETTVPAPPQRVASLGLTEQDSLLALGVVPIATTEWFGGEPFAVWPWARAALGPAQPRVLSLDSGIRAGEIAALQPDLIVATNAGVDADTYAALSAIAPTIPQSGRDAFFEPWKTQALTIATAVFQRPDMESIIQAVDDAVAAAAQAHPQFRDKTVALLAGRPWGGVIDVTAEGWRTDVLTGLGLTVAELDPVPLDRLGTQLSDIDVLLWTTENDAEQAALSANPDIARLGRRNVFATKELAGAIAFSSPLSLPVVVDRLPPLLARALGG</sequence>
<name>A0A7I9WIY6_9MYCO</name>
<evidence type="ECO:0000259" key="6">
    <source>
        <dbReference type="PROSITE" id="PS50983"/>
    </source>
</evidence>
<evidence type="ECO:0000313" key="8">
    <source>
        <dbReference type="Proteomes" id="UP000465241"/>
    </source>
</evidence>
<feature type="signal peptide" evidence="5">
    <location>
        <begin position="1"/>
        <end position="17"/>
    </location>
</feature>
<dbReference type="PROSITE" id="PS51257">
    <property type="entry name" value="PROKAR_LIPOPROTEIN"/>
    <property type="match status" value="1"/>
</dbReference>
<dbReference type="EMBL" id="BLKT01000003">
    <property type="protein sequence ID" value="GFG57177.1"/>
    <property type="molecule type" value="Genomic_DNA"/>
</dbReference>
<dbReference type="PANTHER" id="PTHR30532">
    <property type="entry name" value="IRON III DICITRATE-BINDING PERIPLASMIC PROTEIN"/>
    <property type="match status" value="1"/>
</dbReference>
<comment type="caution">
    <text evidence="7">The sequence shown here is derived from an EMBL/GenBank/DDBJ whole genome shotgun (WGS) entry which is preliminary data.</text>
</comment>
<dbReference type="PANTHER" id="PTHR30532:SF24">
    <property type="entry name" value="FERRIC ENTEROBACTIN-BINDING PERIPLASMIC PROTEIN FEPB"/>
    <property type="match status" value="1"/>
</dbReference>
<reference evidence="7 8" key="1">
    <citation type="journal article" date="2019" name="Emerg. Microbes Infect.">
        <title>Comprehensive subspecies identification of 175 nontuberculous mycobacteria species based on 7547 genomic profiles.</title>
        <authorList>
            <person name="Matsumoto Y."/>
            <person name="Kinjo T."/>
            <person name="Motooka D."/>
            <person name="Nabeya D."/>
            <person name="Jung N."/>
            <person name="Uechi K."/>
            <person name="Horii T."/>
            <person name="Iida T."/>
            <person name="Fujita J."/>
            <person name="Nakamura S."/>
        </authorList>
    </citation>
    <scope>NUCLEOTIDE SEQUENCE [LARGE SCALE GENOMIC DNA]</scope>
    <source>
        <strain evidence="7 8">JCM 13392</strain>
    </source>
</reference>
<dbReference type="GO" id="GO:0030288">
    <property type="term" value="C:outer membrane-bounded periplasmic space"/>
    <property type="evidence" value="ECO:0007669"/>
    <property type="project" value="TreeGrafter"/>
</dbReference>
<gene>
    <name evidence="7" type="ORF">MMUR_13130</name>
</gene>
<dbReference type="Gene3D" id="3.40.50.1980">
    <property type="entry name" value="Nitrogenase molybdenum iron protein domain"/>
    <property type="match status" value="2"/>
</dbReference>
<dbReference type="AlphaFoldDB" id="A0A7I9WIY6"/>
<evidence type="ECO:0000256" key="2">
    <source>
        <dbReference type="ARBA" id="ARBA00008814"/>
    </source>
</evidence>
<protein>
    <submittedName>
        <fullName evidence="7">Iron ABC transporter substrate-binding protein</fullName>
    </submittedName>
</protein>
<organism evidence="7 8">
    <name type="scientific">Mycolicibacterium murale</name>
    <dbReference type="NCBI Taxonomy" id="182220"/>
    <lineage>
        <taxon>Bacteria</taxon>
        <taxon>Bacillati</taxon>
        <taxon>Actinomycetota</taxon>
        <taxon>Actinomycetes</taxon>
        <taxon>Mycobacteriales</taxon>
        <taxon>Mycobacteriaceae</taxon>
        <taxon>Mycolicibacterium</taxon>
    </lineage>
</organism>
<dbReference type="InterPro" id="IPR051313">
    <property type="entry name" value="Bact_iron-sidero_bind"/>
</dbReference>
<keyword evidence="4 5" id="KW-0732">Signal</keyword>
<evidence type="ECO:0000256" key="3">
    <source>
        <dbReference type="ARBA" id="ARBA00022448"/>
    </source>
</evidence>
<dbReference type="Proteomes" id="UP000465241">
    <property type="component" value="Unassembled WGS sequence"/>
</dbReference>
<comment type="subcellular location">
    <subcellularLocation>
        <location evidence="1">Cell envelope</location>
    </subcellularLocation>
</comment>
<evidence type="ECO:0000256" key="5">
    <source>
        <dbReference type="SAM" id="SignalP"/>
    </source>
</evidence>
<dbReference type="GO" id="GO:1901678">
    <property type="term" value="P:iron coordination entity transport"/>
    <property type="evidence" value="ECO:0007669"/>
    <property type="project" value="UniProtKB-ARBA"/>
</dbReference>
<accession>A0A7I9WIY6</accession>
<evidence type="ECO:0000256" key="4">
    <source>
        <dbReference type="ARBA" id="ARBA00022729"/>
    </source>
</evidence>
<dbReference type="SUPFAM" id="SSF53807">
    <property type="entry name" value="Helical backbone' metal receptor"/>
    <property type="match status" value="1"/>
</dbReference>
<keyword evidence="8" id="KW-1185">Reference proteome</keyword>
<feature type="domain" description="Fe/B12 periplasmic-binding" evidence="6">
    <location>
        <begin position="51"/>
        <end position="308"/>
    </location>
</feature>
<dbReference type="InterPro" id="IPR002491">
    <property type="entry name" value="ABC_transptr_periplasmic_BD"/>
</dbReference>
<proteinExistence type="inferred from homology"/>
<keyword evidence="3" id="KW-0813">Transport</keyword>